<dbReference type="RefSeq" id="WP_153831176.1">
    <property type="nucleotide sequence ID" value="NZ_WJQT01000001.1"/>
</dbReference>
<comment type="caution">
    <text evidence="2">The sequence shown here is derived from an EMBL/GenBank/DDBJ whole genome shotgun (WGS) entry which is preliminary data.</text>
</comment>
<keyword evidence="1" id="KW-0812">Transmembrane</keyword>
<evidence type="ECO:0008006" key="4">
    <source>
        <dbReference type="Google" id="ProtNLM"/>
    </source>
</evidence>
<organism evidence="2 3">
    <name type="scientific">Fundicoccus ignavus</name>
    <dbReference type="NCBI Taxonomy" id="2664442"/>
    <lineage>
        <taxon>Bacteria</taxon>
        <taxon>Bacillati</taxon>
        <taxon>Bacillota</taxon>
        <taxon>Bacilli</taxon>
        <taxon>Lactobacillales</taxon>
        <taxon>Aerococcaceae</taxon>
        <taxon>Fundicoccus</taxon>
    </lineage>
</organism>
<feature type="transmembrane region" description="Helical" evidence="1">
    <location>
        <begin position="62"/>
        <end position="86"/>
    </location>
</feature>
<sequence>MEINYYTINSFADIKKGMRKESLCIGLKTVVLFLMSLLLIVAFTVIYPIISKETIVNPIPFILIWTLVLFFGTYIFVNAFLLPLYLKLIERKIVKKKLSLVKNDEFMINELRYQLFNKRFSINYLDIKQIVLFSDVIMITKRGKVLIYYNRHSFTNATEEEWLAFMKERNPKIKVKYLKNDYIRF</sequence>
<proteinExistence type="predicted"/>
<name>A0A844BVD7_9LACT</name>
<keyword evidence="1" id="KW-0472">Membrane</keyword>
<keyword evidence="1" id="KW-1133">Transmembrane helix</keyword>
<protein>
    <recommendedName>
        <fullName evidence="4">YcxB-like protein domain-containing protein</fullName>
    </recommendedName>
</protein>
<dbReference type="AlphaFoldDB" id="A0A844BVD7"/>
<evidence type="ECO:0000313" key="3">
    <source>
        <dbReference type="Proteomes" id="UP000440066"/>
    </source>
</evidence>
<dbReference type="Proteomes" id="UP000440066">
    <property type="component" value="Unassembled WGS sequence"/>
</dbReference>
<evidence type="ECO:0000256" key="1">
    <source>
        <dbReference type="SAM" id="Phobius"/>
    </source>
</evidence>
<accession>A0A844BVD7</accession>
<gene>
    <name evidence="2" type="ORF">GF867_00550</name>
</gene>
<reference evidence="2 3" key="1">
    <citation type="submission" date="2019-11" db="EMBL/GenBank/DDBJ databases">
        <title>Characterisation of Fundicoccus ignavus gen. nov. sp. nov., a novel genus of the family Aerococcaceae from bulk tank milk.</title>
        <authorList>
            <person name="Siebert A."/>
            <person name="Huptas C."/>
            <person name="Wenning M."/>
            <person name="Scherer S."/>
            <person name="Doll E.V."/>
        </authorList>
    </citation>
    <scope>NUCLEOTIDE SEQUENCE [LARGE SCALE GENOMIC DNA]</scope>
    <source>
        <strain evidence="2 3">DSM 109652</strain>
    </source>
</reference>
<evidence type="ECO:0000313" key="2">
    <source>
        <dbReference type="EMBL" id="MRJ46064.1"/>
    </source>
</evidence>
<feature type="transmembrane region" description="Helical" evidence="1">
    <location>
        <begin position="25"/>
        <end position="50"/>
    </location>
</feature>
<dbReference type="EMBL" id="WJQT01000001">
    <property type="protein sequence ID" value="MRJ46064.1"/>
    <property type="molecule type" value="Genomic_DNA"/>
</dbReference>